<keyword evidence="4 6" id="KW-0862">Zinc</keyword>
<feature type="binding site" evidence="6">
    <location>
        <position position="46"/>
    </location>
    <ligand>
        <name>Zn(2+)</name>
        <dbReference type="ChEBI" id="CHEBI:29105"/>
    </ligand>
</feature>
<dbReference type="PROSITE" id="PS51915">
    <property type="entry name" value="ZAD"/>
    <property type="match status" value="1"/>
</dbReference>
<proteinExistence type="predicted"/>
<dbReference type="SMART" id="SM00355">
    <property type="entry name" value="ZnF_C2H2"/>
    <property type="match status" value="9"/>
</dbReference>
<dbReference type="InterPro" id="IPR013087">
    <property type="entry name" value="Znf_C2H2_type"/>
</dbReference>
<evidence type="ECO:0000313" key="11">
    <source>
        <dbReference type="RefSeq" id="XP_052756519.1"/>
    </source>
</evidence>
<feature type="domain" description="C2H2-type" evidence="8">
    <location>
        <begin position="372"/>
        <end position="399"/>
    </location>
</feature>
<feature type="compositionally biased region" description="Pro residues" evidence="7">
    <location>
        <begin position="123"/>
        <end position="133"/>
    </location>
</feature>
<evidence type="ECO:0000256" key="5">
    <source>
        <dbReference type="PROSITE-ProRule" id="PRU00042"/>
    </source>
</evidence>
<evidence type="ECO:0000259" key="8">
    <source>
        <dbReference type="PROSITE" id="PS50157"/>
    </source>
</evidence>
<feature type="binding site" evidence="6">
    <location>
        <position position="89"/>
    </location>
    <ligand>
        <name>Zn(2+)</name>
        <dbReference type="ChEBI" id="CHEBI:29105"/>
    </ligand>
</feature>
<feature type="domain" description="ZAD" evidence="9">
    <location>
        <begin position="41"/>
        <end position="116"/>
    </location>
</feature>
<dbReference type="InterPro" id="IPR036236">
    <property type="entry name" value="Znf_C2H2_sf"/>
</dbReference>
<feature type="domain" description="C2H2-type" evidence="8">
    <location>
        <begin position="402"/>
        <end position="427"/>
    </location>
</feature>
<dbReference type="InterPro" id="IPR012934">
    <property type="entry name" value="Znf_AD"/>
</dbReference>
<evidence type="ECO:0000256" key="7">
    <source>
        <dbReference type="SAM" id="MobiDB-lite"/>
    </source>
</evidence>
<name>A0ABM3MYY7_GALME</name>
<accession>A0ABM3MYY7</accession>
<organism evidence="10 11">
    <name type="scientific">Galleria mellonella</name>
    <name type="common">Greater wax moth</name>
    <dbReference type="NCBI Taxonomy" id="7137"/>
    <lineage>
        <taxon>Eukaryota</taxon>
        <taxon>Metazoa</taxon>
        <taxon>Ecdysozoa</taxon>
        <taxon>Arthropoda</taxon>
        <taxon>Hexapoda</taxon>
        <taxon>Insecta</taxon>
        <taxon>Pterygota</taxon>
        <taxon>Neoptera</taxon>
        <taxon>Endopterygota</taxon>
        <taxon>Lepidoptera</taxon>
        <taxon>Glossata</taxon>
        <taxon>Ditrysia</taxon>
        <taxon>Pyraloidea</taxon>
        <taxon>Pyralidae</taxon>
        <taxon>Galleriinae</taxon>
        <taxon>Galleria</taxon>
    </lineage>
</organism>
<dbReference type="Proteomes" id="UP001652740">
    <property type="component" value="Unplaced"/>
</dbReference>
<dbReference type="Gene3D" id="3.40.1800.20">
    <property type="match status" value="1"/>
</dbReference>
<dbReference type="SUPFAM" id="SSF57716">
    <property type="entry name" value="Glucocorticoid receptor-like (DNA-binding domain)"/>
    <property type="match status" value="1"/>
</dbReference>
<dbReference type="Gene3D" id="3.30.160.60">
    <property type="entry name" value="Classic Zinc Finger"/>
    <property type="match status" value="5"/>
</dbReference>
<evidence type="ECO:0000256" key="6">
    <source>
        <dbReference type="PROSITE-ProRule" id="PRU01263"/>
    </source>
</evidence>
<keyword evidence="10" id="KW-1185">Reference proteome</keyword>
<feature type="domain" description="C2H2-type" evidence="8">
    <location>
        <begin position="263"/>
        <end position="285"/>
    </location>
</feature>
<dbReference type="PANTHER" id="PTHR24409:SF295">
    <property type="entry name" value="AZ2-RELATED"/>
    <property type="match status" value="1"/>
</dbReference>
<dbReference type="SUPFAM" id="SSF57667">
    <property type="entry name" value="beta-beta-alpha zinc fingers"/>
    <property type="match status" value="2"/>
</dbReference>
<dbReference type="GeneID" id="113511527"/>
<dbReference type="Pfam" id="PF00096">
    <property type="entry name" value="zf-C2H2"/>
    <property type="match status" value="4"/>
</dbReference>
<dbReference type="SMART" id="SM00868">
    <property type="entry name" value="zf-AD"/>
    <property type="match status" value="2"/>
</dbReference>
<gene>
    <name evidence="11" type="primary">LOC113511527</name>
</gene>
<feature type="binding site" evidence="6">
    <location>
        <position position="92"/>
    </location>
    <ligand>
        <name>Zn(2+)</name>
        <dbReference type="ChEBI" id="CHEBI:29105"/>
    </ligand>
</feature>
<dbReference type="RefSeq" id="XP_052756519.1">
    <property type="nucleotide sequence ID" value="XM_052900559.1"/>
</dbReference>
<dbReference type="Pfam" id="PF07776">
    <property type="entry name" value="zf-AD"/>
    <property type="match status" value="1"/>
</dbReference>
<feature type="binding site" evidence="6">
    <location>
        <position position="43"/>
    </location>
    <ligand>
        <name>Zn(2+)</name>
        <dbReference type="ChEBI" id="CHEBI:29105"/>
    </ligand>
</feature>
<reference evidence="11" key="1">
    <citation type="submission" date="2025-08" db="UniProtKB">
        <authorList>
            <consortium name="RefSeq"/>
        </authorList>
    </citation>
    <scope>IDENTIFICATION</scope>
    <source>
        <tissue evidence="11">Whole larvae</tissue>
    </source>
</reference>
<feature type="compositionally biased region" description="Polar residues" evidence="7">
    <location>
        <begin position="135"/>
        <end position="148"/>
    </location>
</feature>
<dbReference type="PANTHER" id="PTHR24409">
    <property type="entry name" value="ZINC FINGER PROTEIN 142"/>
    <property type="match status" value="1"/>
</dbReference>
<evidence type="ECO:0000256" key="4">
    <source>
        <dbReference type="ARBA" id="ARBA00022833"/>
    </source>
</evidence>
<dbReference type="PROSITE" id="PS00028">
    <property type="entry name" value="ZINC_FINGER_C2H2_1"/>
    <property type="match status" value="6"/>
</dbReference>
<evidence type="ECO:0000256" key="3">
    <source>
        <dbReference type="ARBA" id="ARBA00022771"/>
    </source>
</evidence>
<keyword evidence="2" id="KW-0677">Repeat</keyword>
<keyword evidence="3 5" id="KW-0863">Zinc-finger</keyword>
<feature type="domain" description="C2H2-type" evidence="8">
    <location>
        <begin position="459"/>
        <end position="486"/>
    </location>
</feature>
<evidence type="ECO:0000256" key="1">
    <source>
        <dbReference type="ARBA" id="ARBA00022723"/>
    </source>
</evidence>
<feature type="domain" description="C2H2-type" evidence="8">
    <location>
        <begin position="487"/>
        <end position="513"/>
    </location>
</feature>
<evidence type="ECO:0000313" key="10">
    <source>
        <dbReference type="Proteomes" id="UP001652740"/>
    </source>
</evidence>
<evidence type="ECO:0000259" key="9">
    <source>
        <dbReference type="PROSITE" id="PS51915"/>
    </source>
</evidence>
<sequence>MDNEPEQIFVLNSSENVPLATTQKETPATQVNLEDVLDFSTVCRTCATITEFVIPIFQGEGLQNNLAEKIHKYLPIKVSEEDELPVVVCYQCASTLLACHELAQCSRHAETALRARLPHLPRRAPPPPPPPPLAVQQNTDVEPSQTNENVEKNQPETKSHTSLLFYEHVKSVMVNYLNPANVDEDLDMECVCQLCTDHPSATSVLSLTEHLLTAHGGDVKDIQSVEKFIRDNITFVEVLVSEDSDRDMESDAREVTENKLPSFYCPFCDNAFSSPTRLIFHLNRHVEVCIDNAVVCCDVTYNNKKSFVTHLQEKHVSRAPDEFRVHKCRSCAYSAEDIDALQLHVNEHHSDQRASNKIRFEQSSRNQKFIPAVCPECNKTFSNKYNMFVHMKSHSDKKNTTFQCDRCDKSYSNQWNLKNHKKQVHDGILNFVCSGCGEAFPTRLARDVHSRIHTGDKPYSCTVCKKSFRAKNTLDRHMEIHLNVRKYECHLCQKKFRKRSHLNYHLSTHKKTK</sequence>
<protein>
    <submittedName>
        <fullName evidence="11">Zinc finger protein 271-like isoform X3</fullName>
    </submittedName>
</protein>
<evidence type="ECO:0000256" key="2">
    <source>
        <dbReference type="ARBA" id="ARBA00022737"/>
    </source>
</evidence>
<feature type="domain" description="C2H2-type" evidence="8">
    <location>
        <begin position="431"/>
        <end position="458"/>
    </location>
</feature>
<dbReference type="PROSITE" id="PS50157">
    <property type="entry name" value="ZINC_FINGER_C2H2_2"/>
    <property type="match status" value="6"/>
</dbReference>
<feature type="compositionally biased region" description="Basic and acidic residues" evidence="7">
    <location>
        <begin position="149"/>
        <end position="158"/>
    </location>
</feature>
<feature type="region of interest" description="Disordered" evidence="7">
    <location>
        <begin position="119"/>
        <end position="158"/>
    </location>
</feature>
<keyword evidence="1 6" id="KW-0479">Metal-binding</keyword>